<accession>A0A6L7G2C3</accession>
<keyword evidence="5" id="KW-1185">Reference proteome</keyword>
<evidence type="ECO:0000256" key="2">
    <source>
        <dbReference type="SAM" id="MobiDB-lite"/>
    </source>
</evidence>
<dbReference type="Gene3D" id="3.10.290.10">
    <property type="entry name" value="RNA-binding S4 domain"/>
    <property type="match status" value="1"/>
</dbReference>
<dbReference type="Proteomes" id="UP000477911">
    <property type="component" value="Unassembled WGS sequence"/>
</dbReference>
<dbReference type="SMART" id="SM00363">
    <property type="entry name" value="S4"/>
    <property type="match status" value="1"/>
</dbReference>
<dbReference type="EMBL" id="WUMU01000005">
    <property type="protein sequence ID" value="MXN17576.1"/>
    <property type="molecule type" value="Genomic_DNA"/>
</dbReference>
<dbReference type="PROSITE" id="PS50889">
    <property type="entry name" value="S4"/>
    <property type="match status" value="1"/>
</dbReference>
<evidence type="ECO:0000313" key="4">
    <source>
        <dbReference type="EMBL" id="MXN17576.1"/>
    </source>
</evidence>
<evidence type="ECO:0000259" key="3">
    <source>
        <dbReference type="SMART" id="SM00363"/>
    </source>
</evidence>
<dbReference type="RefSeq" id="WP_160893301.1">
    <property type="nucleotide sequence ID" value="NZ_WUMU01000005.1"/>
</dbReference>
<dbReference type="GO" id="GO:0003723">
    <property type="term" value="F:RNA binding"/>
    <property type="evidence" value="ECO:0007669"/>
    <property type="project" value="UniProtKB-KW"/>
</dbReference>
<dbReference type="SUPFAM" id="SSF55174">
    <property type="entry name" value="Alpha-L RNA-binding motif"/>
    <property type="match status" value="1"/>
</dbReference>
<gene>
    <name evidence="4" type="ORF">GR170_07010</name>
</gene>
<comment type="caution">
    <text evidence="4">The sequence shown here is derived from an EMBL/GenBank/DDBJ whole genome shotgun (WGS) entry which is preliminary data.</text>
</comment>
<feature type="compositionally biased region" description="Basic and acidic residues" evidence="2">
    <location>
        <begin position="109"/>
        <end position="120"/>
    </location>
</feature>
<proteinExistence type="predicted"/>
<evidence type="ECO:0000256" key="1">
    <source>
        <dbReference type="PROSITE-ProRule" id="PRU00182"/>
    </source>
</evidence>
<evidence type="ECO:0000313" key="5">
    <source>
        <dbReference type="Proteomes" id="UP000477911"/>
    </source>
</evidence>
<feature type="domain" description="RNA-binding S4" evidence="3">
    <location>
        <begin position="1"/>
        <end position="64"/>
    </location>
</feature>
<dbReference type="AlphaFoldDB" id="A0A6L7G2C3"/>
<protein>
    <submittedName>
        <fullName evidence="4">RNA-binding S4 domain-containing protein</fullName>
    </submittedName>
</protein>
<keyword evidence="1" id="KW-0694">RNA-binding</keyword>
<dbReference type="InterPro" id="IPR036986">
    <property type="entry name" value="S4_RNA-bd_sf"/>
</dbReference>
<dbReference type="CDD" id="cd00165">
    <property type="entry name" value="S4"/>
    <property type="match status" value="1"/>
</dbReference>
<name>A0A6L7G2C3_9RHOB</name>
<dbReference type="Pfam" id="PF01479">
    <property type="entry name" value="S4"/>
    <property type="match status" value="1"/>
</dbReference>
<sequence>MRADKWLWQARFFKSRSLAAACAGGGHLRINSAHVSKPSANVSPGDVLTFSQGQAIRVIKVLAIGTRRGPASEAQTLYEDLSPPEVREKPVPPIARIEGNSRPTKRDRRKLDLDRREALE</sequence>
<organism evidence="4 5">
    <name type="scientific">Pseudooceanicola albus</name>
    <dbReference type="NCBI Taxonomy" id="2692189"/>
    <lineage>
        <taxon>Bacteria</taxon>
        <taxon>Pseudomonadati</taxon>
        <taxon>Pseudomonadota</taxon>
        <taxon>Alphaproteobacteria</taxon>
        <taxon>Rhodobacterales</taxon>
        <taxon>Paracoccaceae</taxon>
        <taxon>Pseudooceanicola</taxon>
    </lineage>
</organism>
<reference evidence="4 5" key="1">
    <citation type="submission" date="2019-12" db="EMBL/GenBank/DDBJ databases">
        <authorList>
            <person name="Li M."/>
        </authorList>
    </citation>
    <scope>NUCLEOTIDE SEQUENCE [LARGE SCALE GENOMIC DNA]</scope>
    <source>
        <strain evidence="4 5">GBMRC 2024</strain>
    </source>
</reference>
<feature type="region of interest" description="Disordered" evidence="2">
    <location>
        <begin position="74"/>
        <end position="120"/>
    </location>
</feature>
<dbReference type="InterPro" id="IPR002942">
    <property type="entry name" value="S4_RNA-bd"/>
</dbReference>